<sequence>MSKPLIVIFVAVVLDAIGIGLIFPILPALLKDVTHSENVAAYIGVMTALYAAMQFVFAPVLGSLSDRLGRRPVLLISLAGAAINYLFLAFAPSLWMLLLGRAIAGLTSANVSVATAYITDISPKDQRARRFGLFNAMFGAGFIIGPVLGGALGDHWLRLPFIAAAALNACNLLLAYFVLPETRAPSPDKINLAALNPLKPLRWVFSMKSLLPVISIFFIFSATGEAYGTSWALWGSDAFQWNGLWIGLSLGTFGVCQALAQAFLPGPAVKLLGERAAILVGIACACTALVVMAFASKSWMIFAIIPLFALGGIGVPALQSLATRQVDESQQGQFQGVLASALSLASIMAPLGFSSFYFVVRAQWPGAIWLSVIAIYALSVPLVLGLSFKKTMPVAAT</sequence>
<gene>
    <name evidence="8" type="ORF">IHE39_14810</name>
</gene>
<feature type="transmembrane region" description="Helical" evidence="6">
    <location>
        <begin position="276"/>
        <end position="295"/>
    </location>
</feature>
<name>A0ABR9GPQ6_9HYPH</name>
<protein>
    <submittedName>
        <fullName evidence="8">TCR/Tet family MFS transporter</fullName>
    </submittedName>
</protein>
<feature type="transmembrane region" description="Helical" evidence="6">
    <location>
        <begin position="366"/>
        <end position="388"/>
    </location>
</feature>
<dbReference type="PANTHER" id="PTHR23504">
    <property type="entry name" value="MAJOR FACILITATOR SUPERFAMILY DOMAIN-CONTAINING PROTEIN 10"/>
    <property type="match status" value="1"/>
</dbReference>
<dbReference type="CDD" id="cd17388">
    <property type="entry name" value="MFS_TetA"/>
    <property type="match status" value="1"/>
</dbReference>
<keyword evidence="4 6" id="KW-1133">Transmembrane helix</keyword>
<dbReference type="PROSITE" id="PS50850">
    <property type="entry name" value="MFS"/>
    <property type="match status" value="1"/>
</dbReference>
<dbReference type="InterPro" id="IPR020846">
    <property type="entry name" value="MFS_dom"/>
</dbReference>
<keyword evidence="2" id="KW-0813">Transport</keyword>
<accession>A0ABR9GPQ6</accession>
<dbReference type="SUPFAM" id="SSF103473">
    <property type="entry name" value="MFS general substrate transporter"/>
    <property type="match status" value="1"/>
</dbReference>
<feature type="transmembrane region" description="Helical" evidence="6">
    <location>
        <begin position="200"/>
        <end position="223"/>
    </location>
</feature>
<dbReference type="InterPro" id="IPR011701">
    <property type="entry name" value="MFS"/>
</dbReference>
<evidence type="ECO:0000256" key="2">
    <source>
        <dbReference type="ARBA" id="ARBA00022448"/>
    </source>
</evidence>
<organism evidence="8 9">
    <name type="scientific">Aminobacter carboxidus</name>
    <dbReference type="NCBI Taxonomy" id="376165"/>
    <lineage>
        <taxon>Bacteria</taxon>
        <taxon>Pseudomonadati</taxon>
        <taxon>Pseudomonadota</taxon>
        <taxon>Alphaproteobacteria</taxon>
        <taxon>Hyphomicrobiales</taxon>
        <taxon>Phyllobacteriaceae</taxon>
        <taxon>Aminobacter</taxon>
    </lineage>
</organism>
<feature type="transmembrane region" description="Helical" evidence="6">
    <location>
        <begin position="39"/>
        <end position="61"/>
    </location>
</feature>
<dbReference type="InterPro" id="IPR036259">
    <property type="entry name" value="MFS_trans_sf"/>
</dbReference>
<reference evidence="8 9" key="1">
    <citation type="submission" date="2020-09" db="EMBL/GenBank/DDBJ databases">
        <title>Draft Genome Sequence of Aminobacter carboxidus type strain DSM 1086, a soil Gram-negative carboxydobacterium.</title>
        <authorList>
            <person name="Turrini P."/>
            <person name="Tescari M."/>
            <person name="Artuso I."/>
            <person name="Lugli G.A."/>
            <person name="Frangipani E."/>
            <person name="Ventura M."/>
            <person name="Visca P."/>
        </authorList>
    </citation>
    <scope>NUCLEOTIDE SEQUENCE [LARGE SCALE GENOMIC DNA]</scope>
    <source>
        <strain evidence="8 9">DSM 1086</strain>
    </source>
</reference>
<evidence type="ECO:0000256" key="4">
    <source>
        <dbReference type="ARBA" id="ARBA00022989"/>
    </source>
</evidence>
<dbReference type="Gene3D" id="1.20.1250.20">
    <property type="entry name" value="MFS general substrate transporter like domains"/>
    <property type="match status" value="1"/>
</dbReference>
<comment type="subcellular location">
    <subcellularLocation>
        <location evidence="1">Membrane</location>
        <topology evidence="1">Multi-pass membrane protein</topology>
    </subcellularLocation>
</comment>
<evidence type="ECO:0000259" key="7">
    <source>
        <dbReference type="PROSITE" id="PS50850"/>
    </source>
</evidence>
<feature type="transmembrane region" description="Helical" evidence="6">
    <location>
        <begin position="334"/>
        <end position="360"/>
    </location>
</feature>
<dbReference type="PANTHER" id="PTHR23504:SF15">
    <property type="entry name" value="MAJOR FACILITATOR SUPERFAMILY (MFS) PROFILE DOMAIN-CONTAINING PROTEIN"/>
    <property type="match status" value="1"/>
</dbReference>
<evidence type="ECO:0000313" key="9">
    <source>
        <dbReference type="Proteomes" id="UP000598227"/>
    </source>
</evidence>
<feature type="transmembrane region" description="Helical" evidence="6">
    <location>
        <begin position="5"/>
        <end position="27"/>
    </location>
</feature>
<feature type="transmembrane region" description="Helical" evidence="6">
    <location>
        <begin position="98"/>
        <end position="119"/>
    </location>
</feature>
<proteinExistence type="predicted"/>
<feature type="transmembrane region" description="Helical" evidence="6">
    <location>
        <begin position="159"/>
        <end position="179"/>
    </location>
</feature>
<keyword evidence="3 6" id="KW-0812">Transmembrane</keyword>
<dbReference type="Pfam" id="PF07690">
    <property type="entry name" value="MFS_1"/>
    <property type="match status" value="1"/>
</dbReference>
<evidence type="ECO:0000256" key="1">
    <source>
        <dbReference type="ARBA" id="ARBA00004141"/>
    </source>
</evidence>
<dbReference type="EMBL" id="JACZEP010000004">
    <property type="protein sequence ID" value="MBE1205568.1"/>
    <property type="molecule type" value="Genomic_DNA"/>
</dbReference>
<dbReference type="InterPro" id="IPR001958">
    <property type="entry name" value="Tet-R_TetA/multi-R_MdtG-like"/>
</dbReference>
<evidence type="ECO:0000256" key="3">
    <source>
        <dbReference type="ARBA" id="ARBA00022692"/>
    </source>
</evidence>
<keyword evidence="5 6" id="KW-0472">Membrane</keyword>
<keyword evidence="9" id="KW-1185">Reference proteome</keyword>
<comment type="caution">
    <text evidence="8">The sequence shown here is derived from an EMBL/GenBank/DDBJ whole genome shotgun (WGS) entry which is preliminary data.</text>
</comment>
<feature type="transmembrane region" description="Helical" evidence="6">
    <location>
        <begin position="131"/>
        <end position="153"/>
    </location>
</feature>
<feature type="domain" description="Major facilitator superfamily (MFS) profile" evidence="7">
    <location>
        <begin position="4"/>
        <end position="391"/>
    </location>
</feature>
<evidence type="ECO:0000256" key="5">
    <source>
        <dbReference type="ARBA" id="ARBA00023136"/>
    </source>
</evidence>
<dbReference type="PRINTS" id="PR01035">
    <property type="entry name" value="TCRTETA"/>
</dbReference>
<dbReference type="RefSeq" id="WP_192567008.1">
    <property type="nucleotide sequence ID" value="NZ_JACZEP010000004.1"/>
</dbReference>
<evidence type="ECO:0000313" key="8">
    <source>
        <dbReference type="EMBL" id="MBE1205568.1"/>
    </source>
</evidence>
<evidence type="ECO:0000256" key="6">
    <source>
        <dbReference type="SAM" id="Phobius"/>
    </source>
</evidence>
<feature type="transmembrane region" description="Helical" evidence="6">
    <location>
        <begin position="73"/>
        <end position="92"/>
    </location>
</feature>
<dbReference type="Proteomes" id="UP000598227">
    <property type="component" value="Unassembled WGS sequence"/>
</dbReference>
<feature type="transmembrane region" description="Helical" evidence="6">
    <location>
        <begin position="243"/>
        <end position="264"/>
    </location>
</feature>
<feature type="transmembrane region" description="Helical" evidence="6">
    <location>
        <begin position="301"/>
        <end position="322"/>
    </location>
</feature>